<dbReference type="SUPFAM" id="SSF55874">
    <property type="entry name" value="ATPase domain of HSP90 chaperone/DNA topoisomerase II/histidine kinase"/>
    <property type="match status" value="1"/>
</dbReference>
<dbReference type="Gene3D" id="3.30.565.10">
    <property type="entry name" value="Histidine kinase-like ATPase, C-terminal domain"/>
    <property type="match status" value="1"/>
</dbReference>
<dbReference type="InterPro" id="IPR036890">
    <property type="entry name" value="HATPase_C_sf"/>
</dbReference>
<dbReference type="SMART" id="SM00388">
    <property type="entry name" value="HisKA"/>
    <property type="match status" value="1"/>
</dbReference>
<keyword evidence="4" id="KW-0597">Phosphoprotein</keyword>
<dbReference type="SUPFAM" id="SSF47384">
    <property type="entry name" value="Homodimeric domain of signal transducing histidine kinase"/>
    <property type="match status" value="1"/>
</dbReference>
<dbReference type="Gene3D" id="3.30.450.40">
    <property type="match status" value="1"/>
</dbReference>
<keyword evidence="5" id="KW-0808">Transferase</keyword>
<evidence type="ECO:0000256" key="4">
    <source>
        <dbReference type="ARBA" id="ARBA00022553"/>
    </source>
</evidence>
<evidence type="ECO:0000313" key="15">
    <source>
        <dbReference type="EMBL" id="GCD12319.1"/>
    </source>
</evidence>
<dbReference type="CDD" id="cd00075">
    <property type="entry name" value="HATPase"/>
    <property type="match status" value="1"/>
</dbReference>
<keyword evidence="6 13" id="KW-0812">Transmembrane</keyword>
<dbReference type="InterPro" id="IPR036097">
    <property type="entry name" value="HisK_dim/P_sf"/>
</dbReference>
<dbReference type="InterPro" id="IPR025201">
    <property type="entry name" value="KdpD_TM"/>
</dbReference>
<keyword evidence="9" id="KW-0067">ATP-binding</keyword>
<evidence type="ECO:0000256" key="12">
    <source>
        <dbReference type="ARBA" id="ARBA00023136"/>
    </source>
</evidence>
<feature type="transmembrane region" description="Helical" evidence="13">
    <location>
        <begin position="116"/>
        <end position="135"/>
    </location>
</feature>
<comment type="catalytic activity">
    <reaction evidence="1">
        <text>ATP + protein L-histidine = ADP + protein N-phospho-L-histidine.</text>
        <dbReference type="EC" id="2.7.13.3"/>
    </reaction>
</comment>
<dbReference type="InterPro" id="IPR052023">
    <property type="entry name" value="Histidine_kinase_KdpD"/>
</dbReference>
<dbReference type="PROSITE" id="PS50109">
    <property type="entry name" value="HIS_KIN"/>
    <property type="match status" value="1"/>
</dbReference>
<dbReference type="InterPro" id="IPR004358">
    <property type="entry name" value="Sig_transdc_His_kin-like_C"/>
</dbReference>
<keyword evidence="7" id="KW-0547">Nucleotide-binding</keyword>
<organism evidence="15 16">
    <name type="scientific">Clostridium tagluense</name>
    <dbReference type="NCBI Taxonomy" id="360422"/>
    <lineage>
        <taxon>Bacteria</taxon>
        <taxon>Bacillati</taxon>
        <taxon>Bacillota</taxon>
        <taxon>Clostridia</taxon>
        <taxon>Eubacteriales</taxon>
        <taxon>Clostridiaceae</taxon>
        <taxon>Clostridium</taxon>
    </lineage>
</organism>
<dbReference type="InterPro" id="IPR005467">
    <property type="entry name" value="His_kinase_dom"/>
</dbReference>
<feature type="domain" description="Histidine kinase" evidence="14">
    <location>
        <begin position="315"/>
        <end position="532"/>
    </location>
</feature>
<dbReference type="Gene3D" id="1.10.287.130">
    <property type="match status" value="1"/>
</dbReference>
<evidence type="ECO:0000259" key="14">
    <source>
        <dbReference type="PROSITE" id="PS50109"/>
    </source>
</evidence>
<evidence type="ECO:0000256" key="8">
    <source>
        <dbReference type="ARBA" id="ARBA00022777"/>
    </source>
</evidence>
<dbReference type="Pfam" id="PF13493">
    <property type="entry name" value="DUF4118"/>
    <property type="match status" value="1"/>
</dbReference>
<evidence type="ECO:0000256" key="10">
    <source>
        <dbReference type="ARBA" id="ARBA00022989"/>
    </source>
</evidence>
<dbReference type="Proteomes" id="UP000287872">
    <property type="component" value="Unassembled WGS sequence"/>
</dbReference>
<dbReference type="CDD" id="cd00082">
    <property type="entry name" value="HisKA"/>
    <property type="match status" value="1"/>
</dbReference>
<evidence type="ECO:0000256" key="2">
    <source>
        <dbReference type="ARBA" id="ARBA00004141"/>
    </source>
</evidence>
<dbReference type="PRINTS" id="PR00344">
    <property type="entry name" value="BCTRLSENSOR"/>
</dbReference>
<evidence type="ECO:0000256" key="3">
    <source>
        <dbReference type="ARBA" id="ARBA00012438"/>
    </source>
</evidence>
<keyword evidence="16" id="KW-1185">Reference proteome</keyword>
<evidence type="ECO:0000256" key="1">
    <source>
        <dbReference type="ARBA" id="ARBA00000085"/>
    </source>
</evidence>
<evidence type="ECO:0000313" key="16">
    <source>
        <dbReference type="Proteomes" id="UP000287872"/>
    </source>
</evidence>
<dbReference type="EC" id="2.7.13.3" evidence="3"/>
<protein>
    <recommendedName>
        <fullName evidence="3">histidine kinase</fullName>
        <ecNumber evidence="3">2.7.13.3</ecNumber>
    </recommendedName>
</protein>
<dbReference type="GO" id="GO:0000155">
    <property type="term" value="F:phosphorelay sensor kinase activity"/>
    <property type="evidence" value="ECO:0007669"/>
    <property type="project" value="InterPro"/>
</dbReference>
<evidence type="ECO:0000256" key="7">
    <source>
        <dbReference type="ARBA" id="ARBA00022741"/>
    </source>
</evidence>
<keyword evidence="12 13" id="KW-0472">Membrane</keyword>
<keyword evidence="10 13" id="KW-1133">Transmembrane helix</keyword>
<name>A0A401URY2_9CLOT</name>
<dbReference type="EMBL" id="BHYK01000031">
    <property type="protein sequence ID" value="GCD12319.1"/>
    <property type="molecule type" value="Genomic_DNA"/>
</dbReference>
<keyword evidence="11" id="KW-0902">Two-component regulatory system</keyword>
<dbReference type="GO" id="GO:0005524">
    <property type="term" value="F:ATP binding"/>
    <property type="evidence" value="ECO:0007669"/>
    <property type="project" value="UniProtKB-KW"/>
</dbReference>
<feature type="transmembrane region" description="Helical" evidence="13">
    <location>
        <begin position="65"/>
        <end position="83"/>
    </location>
</feature>
<dbReference type="SUPFAM" id="SSF55781">
    <property type="entry name" value="GAF domain-like"/>
    <property type="match status" value="1"/>
</dbReference>
<evidence type="ECO:0000256" key="9">
    <source>
        <dbReference type="ARBA" id="ARBA00022840"/>
    </source>
</evidence>
<keyword evidence="8 15" id="KW-0418">Kinase</keyword>
<dbReference type="FunFam" id="3.30.565.10:FF:000042">
    <property type="entry name" value="Two-component sensor histidine kinase KdpD"/>
    <property type="match status" value="1"/>
</dbReference>
<dbReference type="SMART" id="SM00387">
    <property type="entry name" value="HATPase_c"/>
    <property type="match status" value="1"/>
</dbReference>
<evidence type="ECO:0000256" key="5">
    <source>
        <dbReference type="ARBA" id="ARBA00022679"/>
    </source>
</evidence>
<dbReference type="PANTHER" id="PTHR45569">
    <property type="entry name" value="SENSOR PROTEIN KDPD"/>
    <property type="match status" value="1"/>
</dbReference>
<reference evidence="15 16" key="1">
    <citation type="submission" date="2018-11" db="EMBL/GenBank/DDBJ databases">
        <title>Genome sequencing and assembly of Clostridium tagluense strain A121.</title>
        <authorList>
            <person name="Murakami T."/>
            <person name="Segawa T."/>
            <person name="Shcherbakova V.A."/>
            <person name="Mori H."/>
            <person name="Yoshimura Y."/>
        </authorList>
    </citation>
    <scope>NUCLEOTIDE SEQUENCE [LARGE SCALE GENOMIC DNA]</scope>
    <source>
        <strain evidence="15 16">A121</strain>
    </source>
</reference>
<dbReference type="InterPro" id="IPR003661">
    <property type="entry name" value="HisK_dim/P_dom"/>
</dbReference>
<comment type="subcellular location">
    <subcellularLocation>
        <location evidence="2">Membrane</location>
        <topology evidence="2">Multi-pass membrane protein</topology>
    </subcellularLocation>
</comment>
<evidence type="ECO:0000256" key="13">
    <source>
        <dbReference type="SAM" id="Phobius"/>
    </source>
</evidence>
<dbReference type="Pfam" id="PF00512">
    <property type="entry name" value="HisKA"/>
    <property type="match status" value="1"/>
</dbReference>
<dbReference type="GO" id="GO:0042802">
    <property type="term" value="F:identical protein binding"/>
    <property type="evidence" value="ECO:0007669"/>
    <property type="project" value="UniProtKB-ARBA"/>
</dbReference>
<feature type="transmembrane region" description="Helical" evidence="13">
    <location>
        <begin position="90"/>
        <end position="110"/>
    </location>
</feature>
<dbReference type="AlphaFoldDB" id="A0A401URY2"/>
<gene>
    <name evidence="15" type="ORF">Ctaglu_39420</name>
</gene>
<dbReference type="InterPro" id="IPR038318">
    <property type="entry name" value="KdpD_sf"/>
</dbReference>
<dbReference type="InterPro" id="IPR003594">
    <property type="entry name" value="HATPase_dom"/>
</dbReference>
<sequence>MRLKKSKLNEWFLKIFNEYEYNDYSEIKPKQMIIANVFKIIAIMSLSTIITLIFRKIGIHESNVIIVYILGVLFVSISTDGYIYGTMASIIGVLSFNFFFTVPYYSFLAYRADYPVTFIIMLIAAIITSTLTSRVKTQVRISFIRENRMKILYKINKSLLTARNKKQVVEFCGDNLVDMFNRTIMIAILDDKNNLQKPSDYMVNGEYGRNIFKSDVEVLAIEKCFKTGQSVGVEADISINSVGYYHPIKGQNKILGIIGIVCLEEDTLSKNEKILLESVSTQIALAIEREDLYQKKKNINLEAERERVRGNLLRSISHDLRTPLTGILGSVSTITDNYDILDNDIKKELLDIIYEDTSWLIHSVENILSMTRIDEGKLEIKKDAEVVEEIVAESISRVKRFSGSHNIVTDLPQDMVILFVDGLLIEQVLINLIDNAIKYTQDDSIITVKVTVKEDNVVFDISDNGKGIPEEDITSIFDRFYTKTKGDCLEKRGIGLGLAICKSIIEAHGGCMEALNNSSGGATFRFSLPGIRSDENGYKAFDFNS</sequence>
<dbReference type="Pfam" id="PF02518">
    <property type="entry name" value="HATPase_c"/>
    <property type="match status" value="1"/>
</dbReference>
<evidence type="ECO:0000256" key="6">
    <source>
        <dbReference type="ARBA" id="ARBA00022692"/>
    </source>
</evidence>
<dbReference type="Gene3D" id="1.20.120.620">
    <property type="entry name" value="Backbone structure of the membrane domain of e. Coli histidine kinase receptor kdpd"/>
    <property type="match status" value="1"/>
</dbReference>
<comment type="caution">
    <text evidence="15">The sequence shown here is derived from an EMBL/GenBank/DDBJ whole genome shotgun (WGS) entry which is preliminary data.</text>
</comment>
<accession>A0A401URY2</accession>
<evidence type="ECO:0000256" key="11">
    <source>
        <dbReference type="ARBA" id="ARBA00023012"/>
    </source>
</evidence>
<dbReference type="PANTHER" id="PTHR45569:SF1">
    <property type="entry name" value="SENSOR PROTEIN KDPD"/>
    <property type="match status" value="1"/>
</dbReference>
<dbReference type="InterPro" id="IPR029016">
    <property type="entry name" value="GAF-like_dom_sf"/>
</dbReference>
<proteinExistence type="predicted"/>
<feature type="transmembrane region" description="Helical" evidence="13">
    <location>
        <begin position="33"/>
        <end position="53"/>
    </location>
</feature>
<dbReference type="GO" id="GO:0005886">
    <property type="term" value="C:plasma membrane"/>
    <property type="evidence" value="ECO:0007669"/>
    <property type="project" value="TreeGrafter"/>
</dbReference>